<sequence length="89" mass="9709">MIPKEIAVDRVIERNLSAPVSGAADGSFSKLRDSLRRSSARLLQRLAGRHSLHLPPDVDPESMKRARSLSELSKESAGVRNEPPGALRP</sequence>
<evidence type="ECO:0000313" key="2">
    <source>
        <dbReference type="EMBL" id="CAH2041716.1"/>
    </source>
</evidence>
<gene>
    <name evidence="2" type="ORF">IPOD504_LOCUS3360</name>
</gene>
<dbReference type="EMBL" id="OW152825">
    <property type="protein sequence ID" value="CAH2041716.1"/>
    <property type="molecule type" value="Genomic_DNA"/>
</dbReference>
<dbReference type="Proteomes" id="UP000837857">
    <property type="component" value="Chromosome 13"/>
</dbReference>
<name>A0ABN8HWH5_9NEOP</name>
<feature type="region of interest" description="Disordered" evidence="1">
    <location>
        <begin position="47"/>
        <end position="89"/>
    </location>
</feature>
<protein>
    <submittedName>
        <fullName evidence="2">Uncharacterized protein</fullName>
    </submittedName>
</protein>
<evidence type="ECO:0000313" key="3">
    <source>
        <dbReference type="Proteomes" id="UP000837857"/>
    </source>
</evidence>
<keyword evidence="3" id="KW-1185">Reference proteome</keyword>
<reference evidence="2" key="1">
    <citation type="submission" date="2022-03" db="EMBL/GenBank/DDBJ databases">
        <authorList>
            <person name="Martin H S."/>
        </authorList>
    </citation>
    <scope>NUCLEOTIDE SEQUENCE</scope>
</reference>
<organism evidence="2 3">
    <name type="scientific">Iphiclides podalirius</name>
    <name type="common">scarce swallowtail</name>
    <dbReference type="NCBI Taxonomy" id="110791"/>
    <lineage>
        <taxon>Eukaryota</taxon>
        <taxon>Metazoa</taxon>
        <taxon>Ecdysozoa</taxon>
        <taxon>Arthropoda</taxon>
        <taxon>Hexapoda</taxon>
        <taxon>Insecta</taxon>
        <taxon>Pterygota</taxon>
        <taxon>Neoptera</taxon>
        <taxon>Endopterygota</taxon>
        <taxon>Lepidoptera</taxon>
        <taxon>Glossata</taxon>
        <taxon>Ditrysia</taxon>
        <taxon>Papilionoidea</taxon>
        <taxon>Papilionidae</taxon>
        <taxon>Papilioninae</taxon>
        <taxon>Iphiclides</taxon>
    </lineage>
</organism>
<proteinExistence type="predicted"/>
<feature type="non-terminal residue" evidence="2">
    <location>
        <position position="89"/>
    </location>
</feature>
<accession>A0ABN8HWH5</accession>
<evidence type="ECO:0000256" key="1">
    <source>
        <dbReference type="SAM" id="MobiDB-lite"/>
    </source>
</evidence>